<evidence type="ECO:0000259" key="2">
    <source>
        <dbReference type="PROSITE" id="PS51186"/>
    </source>
</evidence>
<keyword evidence="4" id="KW-1185">Reference proteome</keyword>
<protein>
    <recommendedName>
        <fullName evidence="2">N-acetyltransferase domain-containing protein</fullName>
    </recommendedName>
</protein>
<dbReference type="PANTHER" id="PTHR41368">
    <property type="entry name" value="PROTEIN YGHO"/>
    <property type="match status" value="1"/>
</dbReference>
<evidence type="ECO:0000256" key="1">
    <source>
        <dbReference type="SAM" id="MobiDB-lite"/>
    </source>
</evidence>
<dbReference type="Proteomes" id="UP000005801">
    <property type="component" value="Unassembled WGS sequence"/>
</dbReference>
<dbReference type="STRING" id="391625.PPSIR1_34367"/>
<organism evidence="3 4">
    <name type="scientific">Plesiocystis pacifica SIR-1</name>
    <dbReference type="NCBI Taxonomy" id="391625"/>
    <lineage>
        <taxon>Bacteria</taxon>
        <taxon>Pseudomonadati</taxon>
        <taxon>Myxococcota</taxon>
        <taxon>Polyangia</taxon>
        <taxon>Nannocystales</taxon>
        <taxon>Nannocystaceae</taxon>
        <taxon>Plesiocystis</taxon>
    </lineage>
</organism>
<accession>A6G7N1</accession>
<dbReference type="PROSITE" id="PS51186">
    <property type="entry name" value="GNAT"/>
    <property type="match status" value="1"/>
</dbReference>
<dbReference type="InterPro" id="IPR000182">
    <property type="entry name" value="GNAT_dom"/>
</dbReference>
<feature type="region of interest" description="Disordered" evidence="1">
    <location>
        <begin position="388"/>
        <end position="408"/>
    </location>
</feature>
<sequence length="408" mass="46322">MSSDIEVIRVHASNRKLLDRFIRVQWFIHREAYPNEVWVPPLMLERREFLNPDKNLFFEHAEMAMWIARKGGRDIGRIAAIEDRSWIDFHGEKTGYFGFFDAPNDAAVAGALLDQARKWLRARGMDEMIGPMDLSTNHVCGVLLDAFDREPCINMPYNPPWYDELLLGQGLSKAKDLIQWGIDLATPIPPRVVRIAEKMKKRAGIRVRAMSFDDWDAEVGRTFEIYNEAWEKNWGFVPVTEREFRQIAEDLKLVLHPSLPLVAEIDGEAVAFALIIMNLNPLLKPLDGKLLPFGALRLLWDLKVKQRVDSGRLILLGIRAEHRRRGLDSILFLEMAQRAKALGWWGGEIGWTLEDNVMVNRAIENFGCEAVANYRIYTEDLTGKAKAKAKADAGEPAEAAGAGEASDD</sequence>
<dbReference type="EMBL" id="ABCS01000035">
    <property type="protein sequence ID" value="EDM78109.1"/>
    <property type="molecule type" value="Genomic_DNA"/>
</dbReference>
<name>A6G7N1_9BACT</name>
<gene>
    <name evidence="3" type="ORF">PPSIR1_34367</name>
</gene>
<dbReference type="eggNOG" id="COG0456">
    <property type="taxonomic scope" value="Bacteria"/>
</dbReference>
<dbReference type="InterPro" id="IPR016181">
    <property type="entry name" value="Acyl_CoA_acyltransferase"/>
</dbReference>
<dbReference type="InterPro" id="IPR039968">
    <property type="entry name" value="BcerS-like"/>
</dbReference>
<proteinExistence type="predicted"/>
<feature type="domain" description="N-acetyltransferase" evidence="2">
    <location>
        <begin position="205"/>
        <end position="393"/>
    </location>
</feature>
<dbReference type="PANTHER" id="PTHR41368:SF1">
    <property type="entry name" value="PROTEIN YGHO"/>
    <property type="match status" value="1"/>
</dbReference>
<comment type="caution">
    <text evidence="3">The sequence shown here is derived from an EMBL/GenBank/DDBJ whole genome shotgun (WGS) entry which is preliminary data.</text>
</comment>
<dbReference type="AlphaFoldDB" id="A6G7N1"/>
<dbReference type="Gene3D" id="3.40.630.30">
    <property type="match status" value="1"/>
</dbReference>
<evidence type="ECO:0000313" key="3">
    <source>
        <dbReference type="EMBL" id="EDM78109.1"/>
    </source>
</evidence>
<feature type="compositionally biased region" description="Low complexity" evidence="1">
    <location>
        <begin position="394"/>
        <end position="408"/>
    </location>
</feature>
<dbReference type="GO" id="GO:0016747">
    <property type="term" value="F:acyltransferase activity, transferring groups other than amino-acyl groups"/>
    <property type="evidence" value="ECO:0007669"/>
    <property type="project" value="InterPro"/>
</dbReference>
<evidence type="ECO:0000313" key="4">
    <source>
        <dbReference type="Proteomes" id="UP000005801"/>
    </source>
</evidence>
<reference evidence="3 4" key="1">
    <citation type="submission" date="2007-06" db="EMBL/GenBank/DDBJ databases">
        <authorList>
            <person name="Shimkets L."/>
            <person name="Ferriera S."/>
            <person name="Johnson J."/>
            <person name="Kravitz S."/>
            <person name="Beeson K."/>
            <person name="Sutton G."/>
            <person name="Rogers Y.-H."/>
            <person name="Friedman R."/>
            <person name="Frazier M."/>
            <person name="Venter J.C."/>
        </authorList>
    </citation>
    <scope>NUCLEOTIDE SEQUENCE [LARGE SCALE GENOMIC DNA]</scope>
    <source>
        <strain evidence="3 4">SIR-1</strain>
    </source>
</reference>
<dbReference type="SUPFAM" id="SSF55729">
    <property type="entry name" value="Acyl-CoA N-acyltransferases (Nat)"/>
    <property type="match status" value="1"/>
</dbReference>
<dbReference type="RefSeq" id="WP_006972726.1">
    <property type="nucleotide sequence ID" value="NZ_ABCS01000035.1"/>
</dbReference>
<dbReference type="OrthoDB" id="9806005at2"/>